<dbReference type="KEGG" id="eus:EUTSA_v10028086mg"/>
<feature type="domain" description="F-box" evidence="1">
    <location>
        <begin position="9"/>
        <end position="42"/>
    </location>
</feature>
<reference evidence="2 3" key="1">
    <citation type="journal article" date="2013" name="Front. Plant Sci.">
        <title>The Reference Genome of the Halophytic Plant Eutrema salsugineum.</title>
        <authorList>
            <person name="Yang R."/>
            <person name="Jarvis D.E."/>
            <person name="Chen H."/>
            <person name="Beilstein M.A."/>
            <person name="Grimwood J."/>
            <person name="Jenkins J."/>
            <person name="Shu S."/>
            <person name="Prochnik S."/>
            <person name="Xin M."/>
            <person name="Ma C."/>
            <person name="Schmutz J."/>
            <person name="Wing R.A."/>
            <person name="Mitchell-Olds T."/>
            <person name="Schumaker K.S."/>
            <person name="Wang X."/>
        </authorList>
    </citation>
    <scope>NUCLEOTIDE SEQUENCE [LARGE SCALE GENOMIC DNA]</scope>
</reference>
<name>V4NL73_EUTSA</name>
<evidence type="ECO:0000313" key="3">
    <source>
        <dbReference type="Proteomes" id="UP000030689"/>
    </source>
</evidence>
<keyword evidence="3" id="KW-1185">Reference proteome</keyword>
<sequence length="124" mass="14591">MMQTNAHCWCKLPQDLLRLIFERLGFADFQRAKTICSSWLLASKISQPNNEIPWMILIPKDNNYGLLLNPEEKDKVYKTQYLGNDFGNSFCVATYRSWLLMLDPQCTEMNIVDIRQYNLYRVSS</sequence>
<dbReference type="InterPro" id="IPR050942">
    <property type="entry name" value="F-box_BR-signaling"/>
</dbReference>
<organism evidence="2 3">
    <name type="scientific">Eutrema salsugineum</name>
    <name type="common">Saltwater cress</name>
    <name type="synonym">Sisymbrium salsugineum</name>
    <dbReference type="NCBI Taxonomy" id="72664"/>
    <lineage>
        <taxon>Eukaryota</taxon>
        <taxon>Viridiplantae</taxon>
        <taxon>Streptophyta</taxon>
        <taxon>Embryophyta</taxon>
        <taxon>Tracheophyta</taxon>
        <taxon>Spermatophyta</taxon>
        <taxon>Magnoliopsida</taxon>
        <taxon>eudicotyledons</taxon>
        <taxon>Gunneridae</taxon>
        <taxon>Pentapetalae</taxon>
        <taxon>rosids</taxon>
        <taxon>malvids</taxon>
        <taxon>Brassicales</taxon>
        <taxon>Brassicaceae</taxon>
        <taxon>Eutremeae</taxon>
        <taxon>Eutrema</taxon>
    </lineage>
</organism>
<dbReference type="AlphaFoldDB" id="V4NL73"/>
<dbReference type="Gramene" id="ESQ47156">
    <property type="protein sequence ID" value="ESQ47156"/>
    <property type="gene ID" value="EUTSA_v10028086mg"/>
</dbReference>
<dbReference type="EMBL" id="KI517416">
    <property type="protein sequence ID" value="ESQ47156.1"/>
    <property type="molecule type" value="Genomic_DNA"/>
</dbReference>
<dbReference type="Gene3D" id="1.20.1280.50">
    <property type="match status" value="1"/>
</dbReference>
<dbReference type="PANTHER" id="PTHR44259:SF25">
    <property type="entry name" value="F-BOX DOMAIN-CONTAINING PROTEIN"/>
    <property type="match status" value="1"/>
</dbReference>
<protein>
    <recommendedName>
        <fullName evidence="1">F-box domain-containing protein</fullName>
    </recommendedName>
</protein>
<dbReference type="PANTHER" id="PTHR44259">
    <property type="entry name" value="OS07G0183000 PROTEIN-RELATED"/>
    <property type="match status" value="1"/>
</dbReference>
<dbReference type="InterPro" id="IPR036047">
    <property type="entry name" value="F-box-like_dom_sf"/>
</dbReference>
<dbReference type="Proteomes" id="UP000030689">
    <property type="component" value="Unassembled WGS sequence"/>
</dbReference>
<proteinExistence type="predicted"/>
<gene>
    <name evidence="2" type="ORF">EUTSA_v10028086mg</name>
</gene>
<dbReference type="InterPro" id="IPR001810">
    <property type="entry name" value="F-box_dom"/>
</dbReference>
<evidence type="ECO:0000313" key="2">
    <source>
        <dbReference type="EMBL" id="ESQ47156.1"/>
    </source>
</evidence>
<dbReference type="SUPFAM" id="SSF81383">
    <property type="entry name" value="F-box domain"/>
    <property type="match status" value="1"/>
</dbReference>
<dbReference type="eggNOG" id="ENOG502R281">
    <property type="taxonomic scope" value="Eukaryota"/>
</dbReference>
<dbReference type="Pfam" id="PF00646">
    <property type="entry name" value="F-box"/>
    <property type="match status" value="1"/>
</dbReference>
<accession>V4NL73</accession>
<evidence type="ECO:0000259" key="1">
    <source>
        <dbReference type="Pfam" id="PF00646"/>
    </source>
</evidence>